<feature type="domain" description="Transcription regulator PadR N-terminal" evidence="1">
    <location>
        <begin position="28"/>
        <end position="101"/>
    </location>
</feature>
<dbReference type="InterPro" id="IPR036388">
    <property type="entry name" value="WH-like_DNA-bd_sf"/>
</dbReference>
<name>A0A1W1WM37_SULTA</name>
<protein>
    <submittedName>
        <fullName evidence="2">DNA-binding transcriptional regulator, PadR family</fullName>
    </submittedName>
</protein>
<sequence>MKKEGLLMPNAMEPGRRYQTGKHLEAFILLFIYQQPMHGGAILKRLQDELPPVWIIDSGGVYRLLRDLENQGAVSSSWITEDQGAPKRFYRITDEGIERLKQWAAELRVRRNSMDLFLTWWEEANKSEE</sequence>
<dbReference type="Proteomes" id="UP000192660">
    <property type="component" value="Unassembled WGS sequence"/>
</dbReference>
<dbReference type="Pfam" id="PF03551">
    <property type="entry name" value="PadR"/>
    <property type="match status" value="1"/>
</dbReference>
<evidence type="ECO:0000259" key="1">
    <source>
        <dbReference type="Pfam" id="PF03551"/>
    </source>
</evidence>
<dbReference type="InterPro" id="IPR036390">
    <property type="entry name" value="WH_DNA-bd_sf"/>
</dbReference>
<keyword evidence="3" id="KW-1185">Reference proteome</keyword>
<reference evidence="3" key="1">
    <citation type="submission" date="2017-04" db="EMBL/GenBank/DDBJ databases">
        <authorList>
            <person name="Varghese N."/>
            <person name="Submissions S."/>
        </authorList>
    </citation>
    <scope>NUCLEOTIDE SEQUENCE [LARGE SCALE GENOMIC DNA]</scope>
    <source>
        <strain evidence="3">DSM 9293</strain>
    </source>
</reference>
<dbReference type="RefSeq" id="WP_020374785.1">
    <property type="nucleotide sequence ID" value="NZ_FWWY01000001.1"/>
</dbReference>
<evidence type="ECO:0000313" key="2">
    <source>
        <dbReference type="EMBL" id="SMC07252.1"/>
    </source>
</evidence>
<proteinExistence type="predicted"/>
<dbReference type="PANTHER" id="PTHR33169:SF14">
    <property type="entry name" value="TRANSCRIPTIONAL REGULATOR RV3488"/>
    <property type="match status" value="1"/>
</dbReference>
<dbReference type="Gene3D" id="1.10.10.10">
    <property type="entry name" value="Winged helix-like DNA-binding domain superfamily/Winged helix DNA-binding domain"/>
    <property type="match status" value="1"/>
</dbReference>
<dbReference type="STRING" id="28034.BFX07_06790"/>
<gene>
    <name evidence="2" type="ORF">SAMN00768000_3290</name>
</gene>
<dbReference type="EMBL" id="FWWY01000001">
    <property type="protein sequence ID" value="SMC07252.1"/>
    <property type="molecule type" value="Genomic_DNA"/>
</dbReference>
<dbReference type="AlphaFoldDB" id="A0A1W1WM37"/>
<accession>A0A1W1WM37</accession>
<dbReference type="InterPro" id="IPR052509">
    <property type="entry name" value="Metal_resp_DNA-bind_regulator"/>
</dbReference>
<evidence type="ECO:0000313" key="3">
    <source>
        <dbReference type="Proteomes" id="UP000192660"/>
    </source>
</evidence>
<dbReference type="GO" id="GO:0003677">
    <property type="term" value="F:DNA binding"/>
    <property type="evidence" value="ECO:0007669"/>
    <property type="project" value="UniProtKB-KW"/>
</dbReference>
<keyword evidence="2" id="KW-0238">DNA-binding</keyword>
<organism evidence="2 3">
    <name type="scientific">Sulfobacillus thermosulfidooxidans (strain DSM 9293 / VKM B-1269 / AT-1)</name>
    <dbReference type="NCBI Taxonomy" id="929705"/>
    <lineage>
        <taxon>Bacteria</taxon>
        <taxon>Bacillati</taxon>
        <taxon>Bacillota</taxon>
        <taxon>Clostridia</taxon>
        <taxon>Eubacteriales</taxon>
        <taxon>Clostridiales Family XVII. Incertae Sedis</taxon>
        <taxon>Sulfobacillus</taxon>
    </lineage>
</organism>
<dbReference type="SUPFAM" id="SSF46785">
    <property type="entry name" value="Winged helix' DNA-binding domain"/>
    <property type="match status" value="1"/>
</dbReference>
<dbReference type="InterPro" id="IPR005149">
    <property type="entry name" value="Tscrpt_reg_PadR_N"/>
</dbReference>
<dbReference type="PANTHER" id="PTHR33169">
    <property type="entry name" value="PADR-FAMILY TRANSCRIPTIONAL REGULATOR"/>
    <property type="match status" value="1"/>
</dbReference>